<dbReference type="PRINTS" id="PR00080">
    <property type="entry name" value="SDRFAMILY"/>
</dbReference>
<dbReference type="PRINTS" id="PR00081">
    <property type="entry name" value="GDHRDH"/>
</dbReference>
<protein>
    <submittedName>
        <fullName evidence="2">SDR family oxidoreductase</fullName>
    </submittedName>
</protein>
<dbReference type="CDD" id="cd05325">
    <property type="entry name" value="carb_red_sniffer_like_SDR_c"/>
    <property type="match status" value="1"/>
</dbReference>
<dbReference type="InterPro" id="IPR002347">
    <property type="entry name" value="SDR_fam"/>
</dbReference>
<dbReference type="AlphaFoldDB" id="A0A5J5FVG8"/>
<evidence type="ECO:0000313" key="2">
    <source>
        <dbReference type="EMBL" id="KAA8997210.1"/>
    </source>
</evidence>
<name>A0A5J5FVG8_9BACL</name>
<dbReference type="InterPro" id="IPR036291">
    <property type="entry name" value="NAD(P)-bd_dom_sf"/>
</dbReference>
<dbReference type="Proteomes" id="UP000367750">
    <property type="component" value="Unassembled WGS sequence"/>
</dbReference>
<gene>
    <name evidence="2" type="ORF">F4V43_18125</name>
</gene>
<dbReference type="RefSeq" id="WP_150459675.1">
    <property type="nucleotide sequence ID" value="NZ_VYKK01000030.1"/>
</dbReference>
<dbReference type="SUPFAM" id="SSF51735">
    <property type="entry name" value="NAD(P)-binding Rossmann-fold domains"/>
    <property type="match status" value="1"/>
</dbReference>
<evidence type="ECO:0000256" key="1">
    <source>
        <dbReference type="RuleBase" id="RU000363"/>
    </source>
</evidence>
<dbReference type="OrthoDB" id="5786478at2"/>
<dbReference type="Gene3D" id="3.40.50.720">
    <property type="entry name" value="NAD(P)-binding Rossmann-like Domain"/>
    <property type="match status" value="1"/>
</dbReference>
<sequence>MTSIACVTGAGRGLGLHLTREMLERGHTVFAGEHRREESGLDELEEQYAGLLHRVPLDIGDDESVAAAGRQIAAKTGHVDILYNNAGIIKPQDYATLREEMDMEAMAGIFNVNTLGTLRVTRALLPLLLQGERRLVVNISSEAGSIARNSRTSMYGYCMSKAALNMQSSLVHQELKPQGGAVMVFHPGWMRTFMNGEPDPNAPVLPEEAARKIAALVERRGGERPEQPLYLDLEGEAWPW</sequence>
<dbReference type="Pfam" id="PF00106">
    <property type="entry name" value="adh_short"/>
    <property type="match status" value="1"/>
</dbReference>
<comment type="caution">
    <text evidence="2">The sequence shown here is derived from an EMBL/GenBank/DDBJ whole genome shotgun (WGS) entry which is preliminary data.</text>
</comment>
<reference evidence="2 3" key="1">
    <citation type="submission" date="2019-09" db="EMBL/GenBank/DDBJ databases">
        <title>Bacillus ochoae sp. nov., Paenibacillus whitsoniae sp. nov., Paenibacillus spiritus sp. nov. Isolated from the Mars Exploration Rover during spacecraft assembly.</title>
        <authorList>
            <person name="Seuylemezian A."/>
            <person name="Vaishampayan P."/>
        </authorList>
    </citation>
    <scope>NUCLEOTIDE SEQUENCE [LARGE SCALE GENOMIC DNA]</scope>
    <source>
        <strain evidence="2 3">MER_111</strain>
    </source>
</reference>
<dbReference type="InterPro" id="IPR052184">
    <property type="entry name" value="SDR_enzymes"/>
</dbReference>
<accession>A0A5J5FVG8</accession>
<dbReference type="PANTHER" id="PTHR45458:SF1">
    <property type="entry name" value="SHORT CHAIN DEHYDROGENASE"/>
    <property type="match status" value="1"/>
</dbReference>
<dbReference type="GO" id="GO:0016616">
    <property type="term" value="F:oxidoreductase activity, acting on the CH-OH group of donors, NAD or NADP as acceptor"/>
    <property type="evidence" value="ECO:0007669"/>
    <property type="project" value="TreeGrafter"/>
</dbReference>
<dbReference type="EMBL" id="VYKK01000030">
    <property type="protein sequence ID" value="KAA8997210.1"/>
    <property type="molecule type" value="Genomic_DNA"/>
</dbReference>
<evidence type="ECO:0000313" key="3">
    <source>
        <dbReference type="Proteomes" id="UP000367750"/>
    </source>
</evidence>
<comment type="similarity">
    <text evidence="1">Belongs to the short-chain dehydrogenases/reductases (SDR) family.</text>
</comment>
<proteinExistence type="inferred from homology"/>
<keyword evidence="3" id="KW-1185">Reference proteome</keyword>
<dbReference type="PANTHER" id="PTHR45458">
    <property type="entry name" value="SHORT-CHAIN DEHYDROGENASE/REDUCTASE SDR"/>
    <property type="match status" value="1"/>
</dbReference>
<organism evidence="2 3">
    <name type="scientific">Paenibacillus spiritus</name>
    <dbReference type="NCBI Taxonomy" id="2496557"/>
    <lineage>
        <taxon>Bacteria</taxon>
        <taxon>Bacillati</taxon>
        <taxon>Bacillota</taxon>
        <taxon>Bacilli</taxon>
        <taxon>Bacillales</taxon>
        <taxon>Paenibacillaceae</taxon>
        <taxon>Paenibacillus</taxon>
    </lineage>
</organism>